<name>A0AAV0MIJ1_9ROSI</name>
<dbReference type="AlphaFoldDB" id="A0AAV0MIJ1"/>
<dbReference type="PRINTS" id="PR00834">
    <property type="entry name" value="PROTEASES2C"/>
</dbReference>
<feature type="domain" description="Protease Do-like PDZ" evidence="5">
    <location>
        <begin position="240"/>
        <end position="317"/>
    </location>
</feature>
<dbReference type="InterPro" id="IPR001940">
    <property type="entry name" value="Peptidase_S1C"/>
</dbReference>
<evidence type="ECO:0000256" key="1">
    <source>
        <dbReference type="ARBA" id="ARBA00010541"/>
    </source>
</evidence>
<dbReference type="Gene3D" id="2.30.42.10">
    <property type="match status" value="1"/>
</dbReference>
<dbReference type="FunFam" id="2.40.10.10:FF:000012">
    <property type="entry name" value="protease Do-like 9"/>
    <property type="match status" value="1"/>
</dbReference>
<evidence type="ECO:0000256" key="4">
    <source>
        <dbReference type="ARBA" id="ARBA00022825"/>
    </source>
</evidence>
<evidence type="ECO:0000313" key="7">
    <source>
        <dbReference type="Proteomes" id="UP001154282"/>
    </source>
</evidence>
<comment type="caution">
    <text evidence="6">The sequence shown here is derived from an EMBL/GenBank/DDBJ whole genome shotgun (WGS) entry which is preliminary data.</text>
</comment>
<dbReference type="PANTHER" id="PTHR45980:SF6">
    <property type="entry name" value="PROTEASE DO-LIKE 2, CHLOROPLASTIC"/>
    <property type="match status" value="1"/>
</dbReference>
<dbReference type="InterPro" id="IPR043504">
    <property type="entry name" value="Peptidase_S1_PA_chymotrypsin"/>
</dbReference>
<accession>A0AAV0MIJ1</accession>
<dbReference type="SUPFAM" id="SSF50494">
    <property type="entry name" value="Trypsin-like serine proteases"/>
    <property type="match status" value="1"/>
</dbReference>
<dbReference type="Pfam" id="PF13365">
    <property type="entry name" value="Trypsin_2"/>
    <property type="match status" value="1"/>
</dbReference>
<keyword evidence="4" id="KW-0720">Serine protease</keyword>
<reference evidence="6" key="1">
    <citation type="submission" date="2022-08" db="EMBL/GenBank/DDBJ databases">
        <authorList>
            <person name="Gutierrez-Valencia J."/>
        </authorList>
    </citation>
    <scope>NUCLEOTIDE SEQUENCE</scope>
</reference>
<dbReference type="Gene3D" id="2.40.10.10">
    <property type="entry name" value="Trypsin-like serine proteases"/>
    <property type="match status" value="2"/>
</dbReference>
<dbReference type="PANTHER" id="PTHR45980">
    <property type="match status" value="1"/>
</dbReference>
<evidence type="ECO:0000259" key="5">
    <source>
        <dbReference type="Pfam" id="PF17815"/>
    </source>
</evidence>
<keyword evidence="3" id="KW-0378">Hydrolase</keyword>
<sequence>MIGNGKLLTNAHCVEYQTQVKVKRRGDDTKYVAKVLARGVDCDIALLAVESEQFWEGAEPLQLGHLPHLQETVTVVGYPLGGDTISVTKGVVSRIEVTSYAHGSSDLLGIQIDAAINPGNSGGPAFNDRGECIGVAFQVYRSEEAENIGYVIPTTVVTHFLSDYERNQKYTGFPSLGVLLQKLENPALRECLKVPCSQGVLVRRVEPTSDANRVLKEGDVIVSFDNVKVGCEGTVPFRSNEVNIGYEDMGNQQVLKFNGTSIRNIHHLAHLIDSCTGKYMVFEFEDNYLVVLEMEAAVGSSSQVLQDYGIPCERSQDLLQPYVECNVEEGQSIVDGDFGDSPVSNLEIGVDGILWA</sequence>
<dbReference type="Proteomes" id="UP001154282">
    <property type="component" value="Unassembled WGS sequence"/>
</dbReference>
<dbReference type="GO" id="GO:0006508">
    <property type="term" value="P:proteolysis"/>
    <property type="evidence" value="ECO:0007669"/>
    <property type="project" value="UniProtKB-KW"/>
</dbReference>
<dbReference type="Pfam" id="PF17815">
    <property type="entry name" value="PDZ_3"/>
    <property type="match status" value="1"/>
</dbReference>
<evidence type="ECO:0000313" key="6">
    <source>
        <dbReference type="EMBL" id="CAI0446090.1"/>
    </source>
</evidence>
<evidence type="ECO:0000256" key="2">
    <source>
        <dbReference type="ARBA" id="ARBA00022670"/>
    </source>
</evidence>
<dbReference type="GO" id="GO:0004252">
    <property type="term" value="F:serine-type endopeptidase activity"/>
    <property type="evidence" value="ECO:0007669"/>
    <property type="project" value="InterPro"/>
</dbReference>
<dbReference type="InterPro" id="IPR036034">
    <property type="entry name" value="PDZ_sf"/>
</dbReference>
<dbReference type="InterPro" id="IPR009003">
    <property type="entry name" value="Peptidase_S1_PA"/>
</dbReference>
<dbReference type="InterPro" id="IPR046449">
    <property type="entry name" value="DEGP_PDZ_sf"/>
</dbReference>
<proteinExistence type="inferred from homology"/>
<dbReference type="InterPro" id="IPR041517">
    <property type="entry name" value="DEGP_PDZ"/>
</dbReference>
<comment type="similarity">
    <text evidence="1">Belongs to the peptidase S1C family.</text>
</comment>
<keyword evidence="7" id="KW-1185">Reference proteome</keyword>
<organism evidence="6 7">
    <name type="scientific">Linum tenue</name>
    <dbReference type="NCBI Taxonomy" id="586396"/>
    <lineage>
        <taxon>Eukaryota</taxon>
        <taxon>Viridiplantae</taxon>
        <taxon>Streptophyta</taxon>
        <taxon>Embryophyta</taxon>
        <taxon>Tracheophyta</taxon>
        <taxon>Spermatophyta</taxon>
        <taxon>Magnoliopsida</taxon>
        <taxon>eudicotyledons</taxon>
        <taxon>Gunneridae</taxon>
        <taxon>Pentapetalae</taxon>
        <taxon>rosids</taxon>
        <taxon>fabids</taxon>
        <taxon>Malpighiales</taxon>
        <taxon>Linaceae</taxon>
        <taxon>Linum</taxon>
    </lineage>
</organism>
<keyword evidence="2" id="KW-0645">Protease</keyword>
<gene>
    <name evidence="6" type="ORF">LITE_LOCUS28873</name>
</gene>
<dbReference type="SUPFAM" id="SSF50156">
    <property type="entry name" value="PDZ domain-like"/>
    <property type="match status" value="1"/>
</dbReference>
<dbReference type="EMBL" id="CAMGYJ010000007">
    <property type="protein sequence ID" value="CAI0446090.1"/>
    <property type="molecule type" value="Genomic_DNA"/>
</dbReference>
<evidence type="ECO:0000256" key="3">
    <source>
        <dbReference type="ARBA" id="ARBA00022801"/>
    </source>
</evidence>
<protein>
    <recommendedName>
        <fullName evidence="5">Protease Do-like PDZ domain-containing protein</fullName>
    </recommendedName>
</protein>
<dbReference type="Gene3D" id="3.20.190.20">
    <property type="match status" value="1"/>
</dbReference>